<dbReference type="Proteomes" id="UP000008152">
    <property type="component" value="Chromosome II"/>
</dbReference>
<evidence type="ECO:0000313" key="2">
    <source>
        <dbReference type="EMBL" id="ABU74178.1"/>
    </source>
</evidence>
<organism evidence="2 3">
    <name type="scientific">Vibrio campbellii (strain ATCC BAA-1116)</name>
    <dbReference type="NCBI Taxonomy" id="2902295"/>
    <lineage>
        <taxon>Bacteria</taxon>
        <taxon>Pseudomonadati</taxon>
        <taxon>Pseudomonadota</taxon>
        <taxon>Gammaproteobacteria</taxon>
        <taxon>Vibrionales</taxon>
        <taxon>Vibrionaceae</taxon>
        <taxon>Vibrio</taxon>
    </lineage>
</organism>
<keyword evidence="1" id="KW-0812">Transmembrane</keyword>
<sequence>MKVKGRGFLSFLMFLSHLVDTVFLKKFLIIFLYPKCNILLIEFFTIFLINNDLMFYISFVCNKMFRFLGIIFRICLSI</sequence>
<evidence type="ECO:0000313" key="3">
    <source>
        <dbReference type="Proteomes" id="UP000008152"/>
    </source>
</evidence>
<dbReference type="PATRIC" id="fig|338187.36.peg.5143"/>
<accession>A7N6H1</accession>
<feature type="transmembrane region" description="Helical" evidence="1">
    <location>
        <begin position="12"/>
        <end position="33"/>
    </location>
</feature>
<proteinExistence type="predicted"/>
<dbReference type="EMBL" id="CP000790">
    <property type="protein sequence ID" value="ABU74178.1"/>
    <property type="molecule type" value="Genomic_DNA"/>
</dbReference>
<gene>
    <name evidence="2" type="ordered locus">VIBHAR_06286</name>
</gene>
<keyword evidence="1" id="KW-0472">Membrane</keyword>
<reference evidence="2 3" key="1">
    <citation type="submission" date="2007-08" db="EMBL/GenBank/DDBJ databases">
        <authorList>
            <consortium name="The Vibrio harveyi Genome Sequencing Project"/>
            <person name="Bassler B."/>
            <person name="Clifton S.W."/>
            <person name="Fulton L."/>
            <person name="Delehaunty K."/>
            <person name="Fronick C."/>
            <person name="Harrison M."/>
            <person name="Markivic C."/>
            <person name="Fulton R."/>
            <person name="Tin-Wollam A.-M."/>
            <person name="Shah N."/>
            <person name="Pepin K."/>
            <person name="Nash W."/>
            <person name="Thiruvilangam P."/>
            <person name="Bhonagiri V."/>
            <person name="Waters C."/>
            <person name="Tu K.C."/>
            <person name="Irgon J."/>
            <person name="Wilson R.K."/>
        </authorList>
    </citation>
    <scope>NUCLEOTIDE SEQUENCE [LARGE SCALE GENOMIC DNA]</scope>
    <source>
        <strain evidence="3">ATCC BAA-1116 / BB120</strain>
    </source>
</reference>
<dbReference type="AlphaFoldDB" id="A7N6H1"/>
<dbReference type="KEGG" id="vha:VIBHAR_06286"/>
<evidence type="ECO:0000256" key="1">
    <source>
        <dbReference type="SAM" id="Phobius"/>
    </source>
</evidence>
<keyword evidence="1" id="KW-1133">Transmembrane helix</keyword>
<protein>
    <submittedName>
        <fullName evidence="2">Uncharacterized protein</fullName>
    </submittedName>
</protein>
<name>A7N6H1_VIBC1</name>